<feature type="compositionally biased region" description="Polar residues" evidence="3">
    <location>
        <begin position="2653"/>
        <end position="2665"/>
    </location>
</feature>
<keyword evidence="7" id="KW-1185">Reference proteome</keyword>
<dbReference type="SUPFAM" id="SSF50156">
    <property type="entry name" value="PDZ domain-like"/>
    <property type="match status" value="1"/>
</dbReference>
<feature type="region of interest" description="Disordered" evidence="3">
    <location>
        <begin position="1049"/>
        <end position="1087"/>
    </location>
</feature>
<dbReference type="CDD" id="cd06714">
    <property type="entry name" value="PDZ_RIM-like"/>
    <property type="match status" value="1"/>
</dbReference>
<feature type="domain" description="C2" evidence="4">
    <location>
        <begin position="2512"/>
        <end position="2636"/>
    </location>
</feature>
<feature type="region of interest" description="Disordered" evidence="3">
    <location>
        <begin position="226"/>
        <end position="257"/>
    </location>
</feature>
<feature type="compositionally biased region" description="Polar residues" evidence="3">
    <location>
        <begin position="2681"/>
        <end position="2697"/>
    </location>
</feature>
<dbReference type="Gene3D" id="2.30.42.10">
    <property type="match status" value="1"/>
</dbReference>
<dbReference type="InterPro" id="IPR035892">
    <property type="entry name" value="C2_domain_sf"/>
</dbReference>
<dbReference type="PANTHER" id="PTHR12157:SF21">
    <property type="entry name" value="RAB3 INTERACTING MOLECULE, ISOFORM F"/>
    <property type="match status" value="1"/>
</dbReference>
<gene>
    <name evidence="6" type="ORF">PHET_01690</name>
</gene>
<feature type="compositionally biased region" description="Polar residues" evidence="3">
    <location>
        <begin position="238"/>
        <end position="251"/>
    </location>
</feature>
<dbReference type="Pfam" id="PF00595">
    <property type="entry name" value="PDZ"/>
    <property type="match status" value="1"/>
</dbReference>
<dbReference type="GO" id="GO:0045202">
    <property type="term" value="C:synapse"/>
    <property type="evidence" value="ECO:0007669"/>
    <property type="project" value="UniProtKB-SubCell"/>
</dbReference>
<comment type="caution">
    <text evidence="6">The sequence shown here is derived from an EMBL/GenBank/DDBJ whole genome shotgun (WGS) entry which is preliminary data.</text>
</comment>
<accession>A0A8J4T543</accession>
<dbReference type="CDD" id="cd04031">
    <property type="entry name" value="C2A_RIM1alpha"/>
    <property type="match status" value="1"/>
</dbReference>
<dbReference type="Proteomes" id="UP000748531">
    <property type="component" value="Unassembled WGS sequence"/>
</dbReference>
<organism evidence="6 7">
    <name type="scientific">Paragonimus heterotremus</name>
    <dbReference type="NCBI Taxonomy" id="100268"/>
    <lineage>
        <taxon>Eukaryota</taxon>
        <taxon>Metazoa</taxon>
        <taxon>Spiralia</taxon>
        <taxon>Lophotrochozoa</taxon>
        <taxon>Platyhelminthes</taxon>
        <taxon>Trematoda</taxon>
        <taxon>Digenea</taxon>
        <taxon>Plagiorchiida</taxon>
        <taxon>Troglotremata</taxon>
        <taxon>Troglotrematidae</taxon>
        <taxon>Paragonimus</taxon>
    </lineage>
</organism>
<evidence type="ECO:0000256" key="3">
    <source>
        <dbReference type="SAM" id="MobiDB-lite"/>
    </source>
</evidence>
<dbReference type="GO" id="GO:0016020">
    <property type="term" value="C:membrane"/>
    <property type="evidence" value="ECO:0007669"/>
    <property type="project" value="InterPro"/>
</dbReference>
<feature type="compositionally biased region" description="Polar residues" evidence="3">
    <location>
        <begin position="1055"/>
        <end position="1083"/>
    </location>
</feature>
<keyword evidence="1" id="KW-0770">Synapse</keyword>
<comment type="subcellular location">
    <subcellularLocation>
        <location evidence="2">Synapse</location>
    </subcellularLocation>
</comment>
<name>A0A8J4T543_9TREM</name>
<sequence>MTTRTWTCVLCGRGQIHSNQISGDDKDVAWRVCADCENTVCQNCGSVFGKPNETRKTSLVRTSSFSKYEDWIEQVGDGSQSDASSQDDHRPLARMTDRRRHSELPNAIREKVRRFSTALGLTGTKTSDPDEFSQKDCIRNTNVLTVTDQMSPARRDQPFCNSSSDISQSSGPDPDSLSLSSQKEVNIWPPDTTRQRVANHTVEDLALSEVDERLLRPAATHLSVYEDMGDSTVEDEPTTNSKTDTEPTQPEFQDMPIQPDTSEVKNLFLQIKNAGSVFKASENQPHPSSTSVNVDQKTPHRFHLSNPYLSQFWTKYDSFNASFNELEVQDDMNLMNEDFADHLNQESWFGIDRSLESASVISTMQLDNLALPTVLSTLETGAPNVTASEHDRFEVEHKGTLLNESTVQFDYSDGSLDRQVYNVREQPDVYTEDETTSVRSIAFEGHDLAYSRRRSADARLLYDRESELYFAYQPTPKTRLSLPDAHHINFQEEEAEHSGLLQSPWKNVAMSGGLEYNECDAVPATEGTKHIQYNSEMQDKAPDEVNELRLKTSTCLQRQSLESQPIWQIDKEVNEDNDHINKIKLTDPPAYISTTSWETSNSEVKLDTACQLSYPSFDSYEQWLTDMNQFAYASSGSVNSSNLTPDLMFDQATEESTTANSLRRCPNYENISRLSQVSVNDAADNETFEPVQSWRQPQDEEADYSIYTDDRPMRVWFRNTTNQGSLLSLDENPNLTTSLQVEDEIWASLFNPSESLVESAKQLSTQLDLMSLTEESEAEAVDAFIERTSLSCDQVAKSTVPVAAFTGSRSEGSLTGQLRLNESSLVQPQSYSLNVTSSHHHDQPLTTEALPRSQPHVAERCMEMNSFAEDLTTGSERLLTVHNQEQIQSDQSDFLAHTKSPPLTARMDSVADRLRPKLDTQVYVKEGDSQSTGKHTESSKQTVHRLTASQLASALGDFAFSESDNRTGIKHKTNVQSIQTGDAKVSTGGADRQVETRTSHVTDTQVSETRLAKRSARKPHQLQCAGGERIEGRTGPTQIESGLAKLGHDARTVTPVGTTSPNVSRSISDSFSETGSERANQPVESECSGLISPQQIVKKKWYQDQSTENNSLVISQEKESSGQLPLEPPCSTESSEFPTDHTDIRKRYLFRLYSHEEEDFRAKSPEICDLDYFPARIDSYAPQSSACEQFTTVGSNSPRTNADEIVGEAPSPNKSLSEDQIPKTNFVFCERQSHGSAVKQLSGSSLESHHLEPPYLLDRGLQIARRALVSPRSTSLDAIDNVLTLWDTSLPFSPLDSLNNAVESTPNICVERTLLSNVSCCGRRRPEYQPHISSGVDDKREINNVQPVITEEPRVFHRQEELDYRLTTHTLRNTYSRIVVLETTPSALSGDCVASETRKHLNVLERIQEETLLTSEEETASSSKNVPVSQMSSSSSSRSSYMTYRRRPRSSSYTHEKHRFPDDGFSTYRLGQFHRYPINPTVLDGPTRAKYRPSMHEYSSTHTDRYSIRDDLDLHRLHPPMHHVKKYTIHSRLPLTGSLDCELPQKYDSSLRRSSAVLRSGLYNYLKESDYCEKNDDDLDEYGFCYNQSQGYHDRQSSSLKPKALFHAPKYQNLSSSLAGSLTGREFARNSKGLSEWEHNLTNKKWRFKKDLQLPCGWNGSDLSASNLSDEVGLVGKRSYLSLPASGQSPRTLSASQRHTATGRFGHSFMTSPYTSSLKRPSSSLLSGRFRSNPDVKLSKSIEHLVPKSSTLFGTRDTSMQALRARLAAAHSESNLAEAIEDPQEALHDLSQHRYGSLDRRMHTDQLATERLRRQVEKQHRQLLANLLDNKPLQTPWVSQPMIVEPQTDSLFLGPTAPSSILNGNSLIPDLTEQRAQGPLLSSTMAPPIFSTATVRSATDGESRWTNDLTSALTPFTQLTHCVPSLPNSTFVQTREPAVSCSFPLSPQYFDRPSFNDTQQTFSNEPFIWQSEPTVSGILELLKNPNLLQSLVSNPALVSQLASFGCDLSTSESCQVTLAAMAGAMAAAAIANAGLIEDEAAVNGTAVSWTDTLGGTSNSAVTANPLDTSEYPLDNPELISALPAYTVSSTNDAYGGLESVLRQIQSALSIEGEQGDSRNGTGQVNSLGSMDTCSRDAQPVYLKSKCQTPPGQTALPSSSTSMRGWTGYAYPSDTIDSWLMPDSKRASQNRIVNGTSANEALVSTMDWPIFTTSQTTTNTIPAKTDTKCTYNFPTKRLLLMRDSKDRYQKVNGIGMRIVGGHIRSDGQLGAFVEEIDPRGPADQLHGEIREGDEILEWNSISLVGKTFEEVQSIISQITEETELLVRAREDEVGQNNTQPWDTNYHEFMKTNSDSQHTMKRVDALCHRHAAQQALMSMQSRPMCPHMRSHHFSPVPVEESFAHHSQFLSTSQSQQQHESSTGSESATSTERQKPFSGQPISSSASDTNARIESRSSTPHDPRLSRDIEGRQSPAMNLTSEPFSTTKRSPIEEKIVRRGSGKGRNSKSEETIEELGEIELILTFDDYDQSLTVHVSRARGLPSMDLNGLADPFVKIRLHPDPTEDPDFNRQTKYMPNTLSPEWQQTVVFMNCFKRTLKRRILEVTVWDFDRLKTNDFMGQTLISLGDKHLLDGRPHWFQLHRLEQVVIPSAKKTPPSTRSSNSLTDARQSRNNKDVVDKKSASAKSTVKEPTSLQKANM</sequence>
<feature type="compositionally biased region" description="Acidic residues" evidence="3">
    <location>
        <begin position="227"/>
        <end position="237"/>
    </location>
</feature>
<dbReference type="SMART" id="SM00228">
    <property type="entry name" value="PDZ"/>
    <property type="match status" value="1"/>
</dbReference>
<feature type="region of interest" description="Disordered" evidence="3">
    <location>
        <begin position="75"/>
        <end position="109"/>
    </location>
</feature>
<dbReference type="SMART" id="SM00239">
    <property type="entry name" value="C2"/>
    <property type="match status" value="1"/>
</dbReference>
<evidence type="ECO:0000256" key="2">
    <source>
        <dbReference type="ARBA" id="ARBA00034103"/>
    </source>
</evidence>
<evidence type="ECO:0000313" key="6">
    <source>
        <dbReference type="EMBL" id="KAF5404690.1"/>
    </source>
</evidence>
<dbReference type="InterPro" id="IPR039032">
    <property type="entry name" value="Rim-like"/>
</dbReference>
<reference evidence="6" key="1">
    <citation type="submission" date="2019-05" db="EMBL/GenBank/DDBJ databases">
        <title>Annotation for the trematode Paragonimus heterotremus.</title>
        <authorList>
            <person name="Choi Y.-J."/>
        </authorList>
    </citation>
    <scope>NUCLEOTIDE SEQUENCE</scope>
    <source>
        <strain evidence="6">LC</strain>
    </source>
</reference>
<dbReference type="InterPro" id="IPR036034">
    <property type="entry name" value="PDZ_sf"/>
</dbReference>
<evidence type="ECO:0000259" key="5">
    <source>
        <dbReference type="PROSITE" id="PS50106"/>
    </source>
</evidence>
<dbReference type="PANTHER" id="PTHR12157">
    <property type="entry name" value="REGULATING SYNAPTIC MEMBRANE EXOCYTOSIS PROTEIN"/>
    <property type="match status" value="1"/>
</dbReference>
<protein>
    <submittedName>
        <fullName evidence="6">Uncharacterized protein</fullName>
    </submittedName>
</protein>
<dbReference type="InterPro" id="IPR001478">
    <property type="entry name" value="PDZ"/>
</dbReference>
<feature type="region of interest" description="Disordered" evidence="3">
    <location>
        <begin position="2647"/>
        <end position="2697"/>
    </location>
</feature>
<feature type="region of interest" description="Disordered" evidence="3">
    <location>
        <begin position="148"/>
        <end position="181"/>
    </location>
</feature>
<feature type="compositionally biased region" description="Basic and acidic residues" evidence="3">
    <location>
        <begin position="2666"/>
        <end position="2679"/>
    </location>
</feature>
<feature type="region of interest" description="Disordered" evidence="3">
    <location>
        <begin position="1412"/>
        <end position="1458"/>
    </location>
</feature>
<feature type="domain" description="PDZ" evidence="5">
    <location>
        <begin position="2236"/>
        <end position="2329"/>
    </location>
</feature>
<feature type="compositionally biased region" description="Polar residues" evidence="3">
    <location>
        <begin position="2437"/>
        <end position="2447"/>
    </location>
</feature>
<dbReference type="SUPFAM" id="SSF49562">
    <property type="entry name" value="C2 domain (Calcium/lipid-binding domain, CaLB)"/>
    <property type="match status" value="1"/>
</dbReference>
<feature type="compositionally biased region" description="Low complexity" evidence="3">
    <location>
        <begin position="162"/>
        <end position="181"/>
    </location>
</feature>
<feature type="compositionally biased region" description="Basic and acidic residues" evidence="3">
    <location>
        <begin position="2448"/>
        <end position="2468"/>
    </location>
</feature>
<evidence type="ECO:0000259" key="4">
    <source>
        <dbReference type="PROSITE" id="PS50004"/>
    </source>
</evidence>
<dbReference type="PROSITE" id="PS50004">
    <property type="entry name" value="C2"/>
    <property type="match status" value="1"/>
</dbReference>
<feature type="compositionally biased region" description="Polar residues" evidence="3">
    <location>
        <begin position="2472"/>
        <end position="2486"/>
    </location>
</feature>
<proteinExistence type="predicted"/>
<dbReference type="GO" id="GO:0031267">
    <property type="term" value="F:small GTPase binding"/>
    <property type="evidence" value="ECO:0007669"/>
    <property type="project" value="InterPro"/>
</dbReference>
<dbReference type="PROSITE" id="PS50106">
    <property type="entry name" value="PDZ"/>
    <property type="match status" value="1"/>
</dbReference>
<evidence type="ECO:0000313" key="7">
    <source>
        <dbReference type="Proteomes" id="UP000748531"/>
    </source>
</evidence>
<dbReference type="EMBL" id="LUCH01000627">
    <property type="protein sequence ID" value="KAF5404690.1"/>
    <property type="molecule type" value="Genomic_DNA"/>
</dbReference>
<dbReference type="Gene3D" id="2.60.40.150">
    <property type="entry name" value="C2 domain"/>
    <property type="match status" value="1"/>
</dbReference>
<dbReference type="PRINTS" id="PR00360">
    <property type="entry name" value="C2DOMAIN"/>
</dbReference>
<feature type="region of interest" description="Disordered" evidence="3">
    <location>
        <begin position="1116"/>
        <end position="1138"/>
    </location>
</feature>
<dbReference type="Pfam" id="PF00168">
    <property type="entry name" value="C2"/>
    <property type="match status" value="1"/>
</dbReference>
<feature type="region of interest" description="Disordered" evidence="3">
    <location>
        <begin position="976"/>
        <end position="1022"/>
    </location>
</feature>
<evidence type="ECO:0000256" key="1">
    <source>
        <dbReference type="ARBA" id="ARBA00023018"/>
    </source>
</evidence>
<feature type="compositionally biased region" description="Low complexity" evidence="3">
    <location>
        <begin position="1412"/>
        <end position="1443"/>
    </location>
</feature>
<dbReference type="OrthoDB" id="270970at2759"/>
<feature type="compositionally biased region" description="Low complexity" evidence="3">
    <location>
        <begin position="2402"/>
        <end position="2428"/>
    </location>
</feature>
<feature type="region of interest" description="Disordered" evidence="3">
    <location>
        <begin position="2400"/>
        <end position="2490"/>
    </location>
</feature>
<dbReference type="InterPro" id="IPR000008">
    <property type="entry name" value="C2_dom"/>
</dbReference>
<dbReference type="GO" id="GO:0006887">
    <property type="term" value="P:exocytosis"/>
    <property type="evidence" value="ECO:0007669"/>
    <property type="project" value="InterPro"/>
</dbReference>